<reference evidence="3 4" key="1">
    <citation type="journal article" date="2019" name="J. Hered.">
        <title>An Improved Genome Assembly for Drosophila navojoa, the Basal Species in the mojavensis Cluster.</title>
        <authorList>
            <person name="Vanderlinde T."/>
            <person name="Dupim E.G."/>
            <person name="Nazario-Yepiz N.O."/>
            <person name="Carvalho A.B."/>
        </authorList>
    </citation>
    <scope>NUCLEOTIDE SEQUENCE [LARGE SCALE GENOMIC DNA]</scope>
    <source>
        <strain evidence="3">Navoj_Jal97</strain>
        <tissue evidence="3">Whole organism</tissue>
    </source>
</reference>
<dbReference type="CDD" id="cd01301">
    <property type="entry name" value="rDP_like"/>
    <property type="match status" value="1"/>
</dbReference>
<gene>
    <name evidence="3" type="ORF">AWZ03_001373</name>
</gene>
<keyword evidence="1" id="KW-0479">Metal-binding</keyword>
<comment type="catalytic activity">
    <reaction evidence="1">
        <text>an L-aminoacyl-L-amino acid + H2O = 2 an L-alpha-amino acid</text>
        <dbReference type="Rhea" id="RHEA:48940"/>
        <dbReference type="ChEBI" id="CHEBI:15377"/>
        <dbReference type="ChEBI" id="CHEBI:59869"/>
        <dbReference type="ChEBI" id="CHEBI:77460"/>
        <dbReference type="EC" id="3.4.13.19"/>
    </reaction>
</comment>
<keyword evidence="1" id="KW-0378">Hydrolase</keyword>
<keyword evidence="1" id="KW-0336">GPI-anchor</keyword>
<accession>A0A484BVP9</accession>
<dbReference type="OrthoDB" id="445695at2759"/>
<dbReference type="Gene3D" id="3.20.20.140">
    <property type="entry name" value="Metal-dependent hydrolases"/>
    <property type="match status" value="1"/>
</dbReference>
<dbReference type="GO" id="GO:0098552">
    <property type="term" value="C:side of membrane"/>
    <property type="evidence" value="ECO:0007669"/>
    <property type="project" value="UniProtKB-KW"/>
</dbReference>
<sequence>MKSRKLPKVCGLNCLTLLCIPLVLPILRCTAVGTGNAGSSSSSSGSGSGSGSANGGDFDYRLQRVRNVLKEVPLIDGHNDLPWNIRKFLKNQLKDFHFGSDLREMAPWSSSAWSHTDLRRLKEGMVSAQFWSAYAPCSSQHLDAVQLTLEQIDLIRRLVHLYPHHMALVTSAAGIEQTHRTGKIASLIGVEGGHAIGTSLSVLRMFYQLGARYLTLTHTCNTPWADCCKVDEPGKYPHIGGLSSFGKLVVKEMNRLGMIVDLSHVSVPTMLDALATSQAPLIFSHSSAHAICNSSRNVPDHVLQRIATNGGLVMVAFYPHFVSCSGQATLHDVVDHINHIREVAGIDHVGIGAGYDGVNLVPKGLEDVSKYPHLFATLLESDKWTEADIAKLAGRNFLRVFNEVEAHDQQQQQEQQQQQQSEQKQKLLQFVCGCAQLWLLLPLMLSLLWMLLLLLLLKQHSI</sequence>
<dbReference type="GO" id="GO:0070573">
    <property type="term" value="F:metallodipeptidase activity"/>
    <property type="evidence" value="ECO:0007669"/>
    <property type="project" value="InterPro"/>
</dbReference>
<keyword evidence="2" id="KW-1133">Transmembrane helix</keyword>
<keyword evidence="2" id="KW-0472">Membrane</keyword>
<dbReference type="InterPro" id="IPR032466">
    <property type="entry name" value="Metal_Hydrolase"/>
</dbReference>
<dbReference type="Pfam" id="PF01244">
    <property type="entry name" value="Peptidase_M19"/>
    <property type="match status" value="1"/>
</dbReference>
<keyword evidence="1" id="KW-0325">Glycoprotein</keyword>
<dbReference type="EC" id="3.4.13.19" evidence="1"/>
<evidence type="ECO:0000256" key="2">
    <source>
        <dbReference type="SAM" id="Phobius"/>
    </source>
</evidence>
<dbReference type="EMBL" id="LSRL02000005">
    <property type="protein sequence ID" value="TDG52092.1"/>
    <property type="molecule type" value="Genomic_DNA"/>
</dbReference>
<keyword evidence="1" id="KW-1015">Disulfide bond</keyword>
<keyword evidence="1" id="KW-0645">Protease</keyword>
<comment type="subunit">
    <text evidence="1">Homodimer; disulfide-linked.</text>
</comment>
<feature type="transmembrane region" description="Helical" evidence="2">
    <location>
        <begin position="437"/>
        <end position="457"/>
    </location>
</feature>
<dbReference type="GO" id="GO:0046872">
    <property type="term" value="F:metal ion binding"/>
    <property type="evidence" value="ECO:0007669"/>
    <property type="project" value="UniProtKB-UniRule"/>
</dbReference>
<dbReference type="STRING" id="7232.A0A484BVP9"/>
<dbReference type="PANTHER" id="PTHR10443:SF46">
    <property type="entry name" value="DIPEPTIDASE"/>
    <property type="match status" value="1"/>
</dbReference>
<dbReference type="InterPro" id="IPR008257">
    <property type="entry name" value="Pept_M19"/>
</dbReference>
<comment type="cofactor">
    <cofactor evidence="1">
        <name>Zn(2+)</name>
        <dbReference type="ChEBI" id="CHEBI:29105"/>
    </cofactor>
</comment>
<evidence type="ECO:0000313" key="3">
    <source>
        <dbReference type="EMBL" id="TDG52092.1"/>
    </source>
</evidence>
<dbReference type="SUPFAM" id="SSF51556">
    <property type="entry name" value="Metallo-dependent hydrolases"/>
    <property type="match status" value="1"/>
</dbReference>
<comment type="subcellular location">
    <subcellularLocation>
        <location evidence="1">Membrane</location>
        <topology evidence="1">Lipid-anchor</topology>
        <topology evidence="1">GPI-anchor</topology>
    </subcellularLocation>
</comment>
<comment type="similarity">
    <text evidence="1">Belongs to the metallo-dependent hydrolases superfamily. Peptidase M19 family.</text>
</comment>
<protein>
    <recommendedName>
        <fullName evidence="1">Dipeptidase</fullName>
        <ecNumber evidence="1">3.4.13.19</ecNumber>
    </recommendedName>
</protein>
<comment type="caution">
    <text evidence="3">The sequence shown here is derived from an EMBL/GenBank/DDBJ whole genome shotgun (WGS) entry which is preliminary data.</text>
</comment>
<dbReference type="OMA" id="QQPRACF"/>
<organism evidence="3 4">
    <name type="scientific">Drosophila navojoa</name>
    <name type="common">Fruit fly</name>
    <dbReference type="NCBI Taxonomy" id="7232"/>
    <lineage>
        <taxon>Eukaryota</taxon>
        <taxon>Metazoa</taxon>
        <taxon>Ecdysozoa</taxon>
        <taxon>Arthropoda</taxon>
        <taxon>Hexapoda</taxon>
        <taxon>Insecta</taxon>
        <taxon>Pterygota</taxon>
        <taxon>Neoptera</taxon>
        <taxon>Endopterygota</taxon>
        <taxon>Diptera</taxon>
        <taxon>Brachycera</taxon>
        <taxon>Muscomorpha</taxon>
        <taxon>Ephydroidea</taxon>
        <taxon>Drosophilidae</taxon>
        <taxon>Drosophila</taxon>
    </lineage>
</organism>
<dbReference type="GO" id="GO:0006508">
    <property type="term" value="P:proteolysis"/>
    <property type="evidence" value="ECO:0007669"/>
    <property type="project" value="UniProtKB-KW"/>
</dbReference>
<keyword evidence="1" id="KW-0449">Lipoprotein</keyword>
<keyword evidence="1" id="KW-0732">Signal</keyword>
<dbReference type="PANTHER" id="PTHR10443">
    <property type="entry name" value="MICROSOMAL DIPEPTIDASE"/>
    <property type="match status" value="1"/>
</dbReference>
<dbReference type="FunFam" id="3.20.20.140:FF:000030">
    <property type="entry name" value="Dipeptidase"/>
    <property type="match status" value="1"/>
</dbReference>
<keyword evidence="2" id="KW-0812">Transmembrane</keyword>
<evidence type="ECO:0000313" key="4">
    <source>
        <dbReference type="Proteomes" id="UP000295192"/>
    </source>
</evidence>
<keyword evidence="1" id="KW-0482">Metalloprotease</keyword>
<feature type="signal peptide" evidence="1">
    <location>
        <begin position="1"/>
        <end position="25"/>
    </location>
</feature>
<proteinExistence type="inferred from homology"/>
<evidence type="ECO:0000256" key="1">
    <source>
        <dbReference type="RuleBase" id="RU341113"/>
    </source>
</evidence>
<dbReference type="PROSITE" id="PS51365">
    <property type="entry name" value="RENAL_DIPEPTIDASE_2"/>
    <property type="match status" value="1"/>
</dbReference>
<keyword evidence="1" id="KW-0862">Zinc</keyword>
<keyword evidence="1" id="KW-0224">Dipeptidase</keyword>
<dbReference type="AlphaFoldDB" id="A0A484BVP9"/>
<feature type="chain" id="PRO_5019621418" description="Dipeptidase" evidence="1">
    <location>
        <begin position="26"/>
        <end position="462"/>
    </location>
</feature>
<name>A0A484BVP9_DRONA</name>
<dbReference type="Proteomes" id="UP000295192">
    <property type="component" value="Unassembled WGS sequence"/>
</dbReference>
<keyword evidence="4" id="KW-1185">Reference proteome</keyword>